<evidence type="ECO:0000256" key="3">
    <source>
        <dbReference type="ARBA" id="ARBA00022692"/>
    </source>
</evidence>
<dbReference type="GO" id="GO:0022857">
    <property type="term" value="F:transmembrane transporter activity"/>
    <property type="evidence" value="ECO:0007669"/>
    <property type="project" value="InterPro"/>
</dbReference>
<keyword evidence="4 6" id="KW-1133">Transmembrane helix</keyword>
<dbReference type="WBParaSite" id="GPUH_0000168901-mRNA-1">
    <property type="protein sequence ID" value="GPUH_0000168901-mRNA-1"/>
    <property type="gene ID" value="GPUH_0000168901"/>
</dbReference>
<feature type="transmembrane region" description="Helical" evidence="6">
    <location>
        <begin position="145"/>
        <end position="165"/>
    </location>
</feature>
<feature type="domain" description="Major facilitator superfamily (MFS) profile" evidence="7">
    <location>
        <begin position="46"/>
        <end position="259"/>
    </location>
</feature>
<evidence type="ECO:0000256" key="5">
    <source>
        <dbReference type="ARBA" id="ARBA00023136"/>
    </source>
</evidence>
<dbReference type="PANTHER" id="PTHR23510">
    <property type="entry name" value="INNER MEMBRANE TRANSPORT PROTEIN YAJR"/>
    <property type="match status" value="1"/>
</dbReference>
<dbReference type="InterPro" id="IPR051068">
    <property type="entry name" value="MFS_Domain-Containing_Protein"/>
</dbReference>
<dbReference type="SUPFAM" id="SSF103473">
    <property type="entry name" value="MFS general substrate transporter"/>
    <property type="match status" value="1"/>
</dbReference>
<evidence type="ECO:0000259" key="7">
    <source>
        <dbReference type="PROSITE" id="PS50850"/>
    </source>
</evidence>
<evidence type="ECO:0000313" key="10">
    <source>
        <dbReference type="WBParaSite" id="GPUH_0000168901-mRNA-1"/>
    </source>
</evidence>
<dbReference type="InterPro" id="IPR020846">
    <property type="entry name" value="MFS_dom"/>
</dbReference>
<evidence type="ECO:0000313" key="9">
    <source>
        <dbReference type="Proteomes" id="UP000271098"/>
    </source>
</evidence>
<dbReference type="PANTHER" id="PTHR23510:SF3">
    <property type="entry name" value="MAJOR FACILITATOR SUPERFAMILY DOMAIN-CONTAINING PROTEIN 8"/>
    <property type="match status" value="1"/>
</dbReference>
<dbReference type="PROSITE" id="PS50850">
    <property type="entry name" value="MFS"/>
    <property type="match status" value="1"/>
</dbReference>
<evidence type="ECO:0000256" key="4">
    <source>
        <dbReference type="ARBA" id="ARBA00022989"/>
    </source>
</evidence>
<protein>
    <submittedName>
        <fullName evidence="10">MFS domain-containing protein</fullName>
    </submittedName>
</protein>
<dbReference type="GO" id="GO:0005765">
    <property type="term" value="C:lysosomal membrane"/>
    <property type="evidence" value="ECO:0007669"/>
    <property type="project" value="TreeGrafter"/>
</dbReference>
<dbReference type="GO" id="GO:0012505">
    <property type="term" value="C:endomembrane system"/>
    <property type="evidence" value="ECO:0007669"/>
    <property type="project" value="UniProtKB-SubCell"/>
</dbReference>
<feature type="transmembrane region" description="Helical" evidence="6">
    <location>
        <begin position="114"/>
        <end position="133"/>
    </location>
</feature>
<dbReference type="Gene3D" id="1.20.1250.20">
    <property type="entry name" value="MFS general substrate transporter like domains"/>
    <property type="match status" value="1"/>
</dbReference>
<sequence>MSISNKELLESSDAGLISPFFLFSNGAVSAITEIKPTTEEITDWRSIELISAITFAGAVQFSMFFTSLWPYLQQVDEYATESFFGYITAAYSLGQAVANPVFGFWSTRINKTKLPVSVGLILMFLGNVLYLTIDLMHSNQRYTMLVCRFINGCGAGIMSVMRSYAIMASSPKDRARALSVNTGALALGLSFGPAFQIAFSPLGYPGWQIAGAIKFNMYTAPPIFCLLMNAAGLIFVQTIFREHYVDVDRRSKIALEQKS</sequence>
<evidence type="ECO:0000256" key="6">
    <source>
        <dbReference type="SAM" id="Phobius"/>
    </source>
</evidence>
<dbReference type="OrthoDB" id="370281at2759"/>
<feature type="transmembrane region" description="Helical" evidence="6">
    <location>
        <begin position="49"/>
        <end position="71"/>
    </location>
</feature>
<keyword evidence="3 6" id="KW-0812">Transmembrane</keyword>
<dbReference type="InterPro" id="IPR011701">
    <property type="entry name" value="MFS"/>
</dbReference>
<dbReference type="EMBL" id="UYRT01002155">
    <property type="protein sequence ID" value="VDK30698.1"/>
    <property type="molecule type" value="Genomic_DNA"/>
</dbReference>
<accession>A0A183CYZ4</accession>
<reference evidence="8 9" key="2">
    <citation type="submission" date="2018-11" db="EMBL/GenBank/DDBJ databases">
        <authorList>
            <consortium name="Pathogen Informatics"/>
        </authorList>
    </citation>
    <scope>NUCLEOTIDE SEQUENCE [LARGE SCALE GENOMIC DNA]</scope>
</reference>
<dbReference type="InterPro" id="IPR036259">
    <property type="entry name" value="MFS_trans_sf"/>
</dbReference>
<evidence type="ECO:0000256" key="2">
    <source>
        <dbReference type="ARBA" id="ARBA00022448"/>
    </source>
</evidence>
<reference evidence="10" key="1">
    <citation type="submission" date="2016-06" db="UniProtKB">
        <authorList>
            <consortium name="WormBaseParasite"/>
        </authorList>
    </citation>
    <scope>IDENTIFICATION</scope>
</reference>
<proteinExistence type="predicted"/>
<dbReference type="Proteomes" id="UP000271098">
    <property type="component" value="Unassembled WGS sequence"/>
</dbReference>
<keyword evidence="5 6" id="KW-0472">Membrane</keyword>
<organism evidence="10">
    <name type="scientific">Gongylonema pulchrum</name>
    <dbReference type="NCBI Taxonomy" id="637853"/>
    <lineage>
        <taxon>Eukaryota</taxon>
        <taxon>Metazoa</taxon>
        <taxon>Ecdysozoa</taxon>
        <taxon>Nematoda</taxon>
        <taxon>Chromadorea</taxon>
        <taxon>Rhabditida</taxon>
        <taxon>Spirurina</taxon>
        <taxon>Spiruromorpha</taxon>
        <taxon>Spiruroidea</taxon>
        <taxon>Gongylonematidae</taxon>
        <taxon>Gongylonema</taxon>
    </lineage>
</organism>
<name>A0A183CYZ4_9BILA</name>
<evidence type="ECO:0000256" key="1">
    <source>
        <dbReference type="ARBA" id="ARBA00004127"/>
    </source>
</evidence>
<evidence type="ECO:0000313" key="8">
    <source>
        <dbReference type="EMBL" id="VDK30698.1"/>
    </source>
</evidence>
<dbReference type="AlphaFoldDB" id="A0A183CYZ4"/>
<comment type="subcellular location">
    <subcellularLocation>
        <location evidence="1">Endomembrane system</location>
        <topology evidence="1">Multi-pass membrane protein</topology>
    </subcellularLocation>
</comment>
<feature type="transmembrane region" description="Helical" evidence="6">
    <location>
        <begin position="219"/>
        <end position="240"/>
    </location>
</feature>
<keyword evidence="9" id="KW-1185">Reference proteome</keyword>
<gene>
    <name evidence="8" type="ORF">GPUH_LOCUS1685</name>
</gene>
<dbReference type="Pfam" id="PF07690">
    <property type="entry name" value="MFS_1"/>
    <property type="match status" value="1"/>
</dbReference>
<feature type="transmembrane region" description="Helical" evidence="6">
    <location>
        <begin position="83"/>
        <end position="102"/>
    </location>
</feature>
<feature type="transmembrane region" description="Helical" evidence="6">
    <location>
        <begin position="177"/>
        <end position="199"/>
    </location>
</feature>
<keyword evidence="2" id="KW-0813">Transport</keyword>